<comment type="caution">
    <text evidence="4">The sequence shown here is derived from an EMBL/GenBank/DDBJ whole genome shotgun (WGS) entry which is preliminary data.</text>
</comment>
<name>A0A0B4C7C9_9MICO</name>
<feature type="chain" id="PRO_5002085690" description="PA14 domain-containing protein" evidence="2">
    <location>
        <begin position="22"/>
        <end position="2267"/>
    </location>
</feature>
<gene>
    <name evidence="4" type="ORF">RM52_11790</name>
</gene>
<evidence type="ECO:0000256" key="2">
    <source>
        <dbReference type="SAM" id="SignalP"/>
    </source>
</evidence>
<dbReference type="Proteomes" id="UP000031202">
    <property type="component" value="Unassembled WGS sequence"/>
</dbReference>
<evidence type="ECO:0000313" key="5">
    <source>
        <dbReference type="Proteomes" id="UP000031202"/>
    </source>
</evidence>
<accession>A0A0B4C7C9</accession>
<keyword evidence="2" id="KW-0732">Signal</keyword>
<reference evidence="4 5" key="1">
    <citation type="submission" date="2014-12" db="EMBL/GenBank/DDBJ databases">
        <title>Genome sequencing of Microbacterium hominis TPW29.</title>
        <authorList>
            <person name="Tan P.W."/>
            <person name="Chan K.-G."/>
        </authorList>
    </citation>
    <scope>NUCLEOTIDE SEQUENCE [LARGE SCALE GENOMIC DNA]</scope>
    <source>
        <strain evidence="4 5">TPW29</strain>
    </source>
</reference>
<dbReference type="InterPro" id="IPR037524">
    <property type="entry name" value="PA14/GLEYA"/>
</dbReference>
<dbReference type="SMART" id="SM00758">
    <property type="entry name" value="PA14"/>
    <property type="match status" value="2"/>
</dbReference>
<feature type="domain" description="PA14" evidence="3">
    <location>
        <begin position="1295"/>
        <end position="1439"/>
    </location>
</feature>
<feature type="signal peptide" evidence="2">
    <location>
        <begin position="1"/>
        <end position="21"/>
    </location>
</feature>
<dbReference type="InterPro" id="IPR011658">
    <property type="entry name" value="PA14_dom"/>
</dbReference>
<dbReference type="Pfam" id="PF07691">
    <property type="entry name" value="PA14"/>
    <property type="match status" value="2"/>
</dbReference>
<evidence type="ECO:0000313" key="4">
    <source>
        <dbReference type="EMBL" id="KIC56949.1"/>
    </source>
</evidence>
<protein>
    <recommendedName>
        <fullName evidence="3">PA14 domain-containing protein</fullName>
    </recommendedName>
</protein>
<dbReference type="Gene3D" id="3.90.182.10">
    <property type="entry name" value="Toxin - Anthrax Protective Antigen,domain 1"/>
    <property type="match status" value="2"/>
</dbReference>
<feature type="region of interest" description="Disordered" evidence="1">
    <location>
        <begin position="31"/>
        <end position="109"/>
    </location>
</feature>
<feature type="compositionally biased region" description="Polar residues" evidence="1">
    <location>
        <begin position="99"/>
        <end position="109"/>
    </location>
</feature>
<proteinExistence type="predicted"/>
<dbReference type="EMBL" id="JWSZ01000014">
    <property type="protein sequence ID" value="KIC56949.1"/>
    <property type="molecule type" value="Genomic_DNA"/>
</dbReference>
<feature type="domain" description="PA14" evidence="3">
    <location>
        <begin position="759"/>
        <end position="915"/>
    </location>
</feature>
<sequence length="2267" mass="237699">MRSVVVPAFVVWSLLVGCVFADPAVAAAVAEDQSSDDPSDEVDVSELPALPAGEVPTTAPAVPDGTGGASEPLDPSAVVSMDAPFAPSSRQVDGDVDQSGLQAVSRSEFSTTFQRSDGSMVKQISETPLNAKDESGAWTDVNTEVEGVDGGWEVKDHPLSPRFSNRADRSDAVQVTRDGHTVSFSLVGARAGRAESPFWPWDDKEKLALRSVADGVDLEYKVQKGSVKEQVVLSSAPVKGKNSWTWELNVGDLTPRLIKESNALELVDAAGSVVFTVPSPIAFDSKPSTDTSGPAVSALTASLRKLLSKGLYRYTVTAPQAWLSAKERVYPVKIDPTFNVGPAGRYAYKSDGVQFNGVLYTGNTDESPNRSWRSIFTVDYGGVPGNFIGGAQIAVAYADYGTTTWQPGSVWHACAFNFTCAGTKIADYSLADGTAVTGGAGVTQRLVDRFAVGDRPAWMLVGNEGARYSFKEVDAAIWIDYWGYASIASSSPAANATGVSLQPTLSSSASNPSGSSLRYGFEVYSSSNMTNLVASSGWLTSSSWTVPEKVLRTGTPYYWRSLVYDYDHNGWYGQNTVRASGIQQFTTNQVPLPAAGPATPGTDLGTPQVVTSLTPQLQVDAVADTDTVNSGPMKYSFKIATGSDGKSGAVVTSGWKQADADGKVRWTVPAGTLQDGGIYTWLVQTDDGKDTNWFNTWTKTFKVDLRLGSSGPSPFDSAGPVTVNLANGNANLSFASPTVNTLGGPMGMSFTYNSQEVKNANRGLTGEYFDARVNGGAPSSYDFANAKLVTVRTDPAVSFQWADTAPVDAVSNNYFMVRWTGFFSFPQELQGKQVRFGANHDDGIAVFYNDAQQLKRWEGGSFVTSAANTVTASAEAKPFRVEYYEMTSPAWAEVWVEYTPTGASAPVRMIIPPDWFTKKVQVLPAGWSSSTPIAGASTAWSSAQLTSSAAILTDTTGKAHSYQRASTGGFTPPSGEYGVLALDTDGLVVFTDEDGTVYQFSKEGRVASATPASDATKPAAPFSVLDTRGVTTQINDPVSKSGSTYTRTLGFTYQDGGQTVCPETSAPGYAKAPVDMLCRITYPDGSTSELYYNSAKQLAMIQDPGAPKETSTFGYNGDGLLASVRDSAANDSLAAGLSASAASTTEIAYSTNSTTVTGRVTSVTLPAPDGTSSANRAKKTFTYATGSTTVQVAGLSGSANTVTYDASWRQTSATSAMGVTGTREWDPVKDLVLSTSDNAGRKSTTIYDRATDRATDTYGPAPSGCYGSDRRPIANALTASGCGILPSHATTTYDGGMNGLRAAFYPNKKLSGKPAAFALGVGGAGGAVDRDWGNQSPATGIGSDYWSLRLTGLITFPTAGTYTLRTDSDDAARVWLNDVLIVDKWTFGGGIAQSPAITVSAGETRRIRIDYIEDNYTEWLRLQWKTPGNSSFATVPGAQLRPDYGLVTQTTVDDSTSTPGSTAPAVTTTFGYQHPWLGQNTVSTVDPTGLALKTTVGYEQPGASGWLRRLSRALPAATTGGAASSAATATSYYGDLEAAPSVCGIPAGTRQYGLTKSVTGPTPAAGAAVTTEFAYDVWGRTVGTKTSGDAAWSCVTYDARGRVTKQTYAGPAGTATRTVTTTYWRAVGEMNTFVLDDSAALAEFPNPTTVTTTDLLGRTIWYQDLAFTTTARSYDPLTGRLSQVTTTPRGGSDSVTAYSYDLDGKTTQVKVDGQVLATPAYSSTQELTSIAYAGQSSALASIIRDGAGRVTQQQWTFANAATITDQVVRSQSGRVVQQNTIRGSSTVTSTYGYDSAGRLVTATIPNHTLTYQFAATGGCGTNTAAGSSGNRTGMTDIYTPVGSSTPKTTTTSYCYDWADRLTSTAVTNPVNGANTVADGVAASEITYDARGNITRLADMTFAYDSANRHTATTYGVGTSTTDDDATVTLVRDATGRIVKRTVTPAGGAAVVTTYAYADGADAAWAQTTGTDTTRFVSLPGGVTVSLSSTSGSQFSYPSLLGHTLVTGDGAGTDQTGVLLYDPYGQPLDNTTRAIGTSAADDQLVNDRDGWHGGALKITDTTGATMLVEMGARVYLPGLGRFLGVDPVDGGSLNNYVWPPDPIGGHDLSGAIARLSDGGVTPKRGYAYPSPPLFGPKPGGSPRQQLGAPSRGRPWGPIIEFPPDAVFSINVCAFVCVEVAPSEGIAIGIGPRARVDISVAGSSSQGAVPNRYDGINLSCSAAFMLGLTGGVEAYAADKAGIDTAFGTTSGFVGGVGLGCSLMFTFKFQ</sequence>
<evidence type="ECO:0000256" key="1">
    <source>
        <dbReference type="SAM" id="MobiDB-lite"/>
    </source>
</evidence>
<organism evidence="4 5">
    <name type="scientific">Microbacterium hominis</name>
    <dbReference type="NCBI Taxonomy" id="162426"/>
    <lineage>
        <taxon>Bacteria</taxon>
        <taxon>Bacillati</taxon>
        <taxon>Actinomycetota</taxon>
        <taxon>Actinomycetes</taxon>
        <taxon>Micrococcales</taxon>
        <taxon>Microbacteriaceae</taxon>
        <taxon>Microbacterium</taxon>
    </lineage>
</organism>
<feature type="compositionally biased region" description="Acidic residues" evidence="1">
    <location>
        <begin position="33"/>
        <end position="44"/>
    </location>
</feature>
<dbReference type="SUPFAM" id="SSF56988">
    <property type="entry name" value="Anthrax protective antigen"/>
    <property type="match status" value="2"/>
</dbReference>
<dbReference type="PROSITE" id="PS51820">
    <property type="entry name" value="PA14"/>
    <property type="match status" value="2"/>
</dbReference>
<evidence type="ECO:0000259" key="3">
    <source>
        <dbReference type="PROSITE" id="PS51820"/>
    </source>
</evidence>
<dbReference type="PROSITE" id="PS51257">
    <property type="entry name" value="PROKAR_LIPOPROTEIN"/>
    <property type="match status" value="1"/>
</dbReference>
<dbReference type="Gene3D" id="2.180.10.10">
    <property type="entry name" value="RHS repeat-associated core"/>
    <property type="match status" value="1"/>
</dbReference>